<sequence>MLSRWQDERMRLGIGRTGVVILLGLFVILGAEDVYVWAVAGTVPGVEFFLALVFVLAVAFVAIREARAHPPSR</sequence>
<dbReference type="EMBL" id="AOLG01000029">
    <property type="protein sequence ID" value="ELZ69200.1"/>
    <property type="molecule type" value="Genomic_DNA"/>
</dbReference>
<proteinExistence type="predicted"/>
<keyword evidence="1" id="KW-0812">Transmembrane</keyword>
<comment type="caution">
    <text evidence="2">The sequence shown here is derived from an EMBL/GenBank/DDBJ whole genome shotgun (WGS) entry which is preliminary data.</text>
</comment>
<name>M0GAF1_HALPT</name>
<dbReference type="AlphaFoldDB" id="M0GAF1"/>
<evidence type="ECO:0000313" key="3">
    <source>
        <dbReference type="Proteomes" id="UP000011559"/>
    </source>
</evidence>
<feature type="transmembrane region" description="Helical" evidence="1">
    <location>
        <begin position="37"/>
        <end position="63"/>
    </location>
</feature>
<dbReference type="Proteomes" id="UP000011559">
    <property type="component" value="Unassembled WGS sequence"/>
</dbReference>
<keyword evidence="3" id="KW-1185">Reference proteome</keyword>
<accession>M0GAF1</accession>
<organism evidence="2 3">
    <name type="scientific">Haloferax prahovense (strain DSM 18310 / JCM 13924 / TL6)</name>
    <dbReference type="NCBI Taxonomy" id="1227461"/>
    <lineage>
        <taxon>Archaea</taxon>
        <taxon>Methanobacteriati</taxon>
        <taxon>Methanobacteriota</taxon>
        <taxon>Stenosarchaea group</taxon>
        <taxon>Halobacteria</taxon>
        <taxon>Halobacteriales</taxon>
        <taxon>Haloferacaceae</taxon>
        <taxon>Haloferax</taxon>
    </lineage>
</organism>
<dbReference type="PATRIC" id="fig|1227461.3.peg.2055"/>
<evidence type="ECO:0000256" key="1">
    <source>
        <dbReference type="SAM" id="Phobius"/>
    </source>
</evidence>
<feature type="transmembrane region" description="Helical" evidence="1">
    <location>
        <begin position="12"/>
        <end position="31"/>
    </location>
</feature>
<reference evidence="2 3" key="1">
    <citation type="journal article" date="2014" name="PLoS Genet.">
        <title>Phylogenetically driven sequencing of extremely halophilic archaea reveals strategies for static and dynamic osmo-response.</title>
        <authorList>
            <person name="Becker E.A."/>
            <person name="Seitzer P.M."/>
            <person name="Tritt A."/>
            <person name="Larsen D."/>
            <person name="Krusor M."/>
            <person name="Yao A.I."/>
            <person name="Wu D."/>
            <person name="Madern D."/>
            <person name="Eisen J.A."/>
            <person name="Darling A.E."/>
            <person name="Facciotti M.T."/>
        </authorList>
    </citation>
    <scope>NUCLEOTIDE SEQUENCE [LARGE SCALE GENOMIC DNA]</scope>
    <source>
        <strain evidence="3">DSM 18310 / JCM 13924 / TL6</strain>
    </source>
</reference>
<keyword evidence="1" id="KW-1133">Transmembrane helix</keyword>
<keyword evidence="1" id="KW-0472">Membrane</keyword>
<evidence type="ECO:0000313" key="2">
    <source>
        <dbReference type="EMBL" id="ELZ69200.1"/>
    </source>
</evidence>
<protein>
    <submittedName>
        <fullName evidence="2">Uncharacterized protein</fullName>
    </submittedName>
</protein>
<gene>
    <name evidence="2" type="ORF">C457_10191</name>
</gene>